<reference evidence="5 6" key="1">
    <citation type="submission" date="2013-02" db="EMBL/GenBank/DDBJ databases">
        <authorList>
            <person name="Fiebig A."/>
            <person name="Goeker M."/>
            <person name="Klenk H.-P.P."/>
        </authorList>
    </citation>
    <scope>NUCLEOTIDE SEQUENCE [LARGE SCALE GENOMIC DNA]</scope>
    <source>
        <strain evidence="5 6">DSM 19309</strain>
    </source>
</reference>
<dbReference type="PANTHER" id="PTHR43489:SF6">
    <property type="entry name" value="HYDROXYPYRUVATE ISOMERASE-RELATED"/>
    <property type="match status" value="1"/>
</dbReference>
<dbReference type="SUPFAM" id="SSF51658">
    <property type="entry name" value="Xylose isomerase-like"/>
    <property type="match status" value="1"/>
</dbReference>
<keyword evidence="1 2" id="KW-0413">Isomerase</keyword>
<dbReference type="Gene3D" id="3.20.20.150">
    <property type="entry name" value="Divalent-metal-dependent TIM barrel enzymes"/>
    <property type="match status" value="1"/>
</dbReference>
<dbReference type="STRING" id="442562.Rumeso_01030"/>
<dbReference type="EC" id="5.3.1.22" evidence="5"/>
<dbReference type="OrthoDB" id="9786584at2"/>
<keyword evidence="5" id="KW-0670">Pyruvate</keyword>
<evidence type="ECO:0000256" key="1">
    <source>
        <dbReference type="ARBA" id="ARBA00023235"/>
    </source>
</evidence>
<dbReference type="AlphaFoldDB" id="A0A017HT31"/>
<name>A0A017HT31_9RHOB</name>
<dbReference type="PATRIC" id="fig|442562.3.peg.1022"/>
<protein>
    <submittedName>
        <fullName evidence="5">Hydroxypyruvate isomerase</fullName>
        <ecNumber evidence="5">5.3.1.22</ecNumber>
    </submittedName>
</protein>
<dbReference type="GO" id="GO:0008903">
    <property type="term" value="F:hydroxypyruvate isomerase activity"/>
    <property type="evidence" value="ECO:0007669"/>
    <property type="project" value="UniProtKB-EC"/>
</dbReference>
<dbReference type="PIRSF" id="PIRSF006241">
    <property type="entry name" value="HyI"/>
    <property type="match status" value="1"/>
</dbReference>
<organism evidence="5 6">
    <name type="scientific">Rubellimicrobium mesophilum DSM 19309</name>
    <dbReference type="NCBI Taxonomy" id="442562"/>
    <lineage>
        <taxon>Bacteria</taxon>
        <taxon>Pseudomonadati</taxon>
        <taxon>Pseudomonadota</taxon>
        <taxon>Alphaproteobacteria</taxon>
        <taxon>Rhodobacterales</taxon>
        <taxon>Roseobacteraceae</taxon>
        <taxon>Rubellimicrobium</taxon>
    </lineage>
</organism>
<gene>
    <name evidence="5" type="ORF">Rumeso_01030</name>
</gene>
<keyword evidence="6" id="KW-1185">Reference proteome</keyword>
<dbReference type="EMBL" id="AOSK01000030">
    <property type="protein sequence ID" value="EYD77323.1"/>
    <property type="molecule type" value="Genomic_DNA"/>
</dbReference>
<evidence type="ECO:0000313" key="5">
    <source>
        <dbReference type="EMBL" id="EYD77323.1"/>
    </source>
</evidence>
<dbReference type="Pfam" id="PF01261">
    <property type="entry name" value="AP_endonuc_2"/>
    <property type="match status" value="1"/>
</dbReference>
<evidence type="ECO:0000259" key="4">
    <source>
        <dbReference type="Pfam" id="PF01261"/>
    </source>
</evidence>
<dbReference type="HOGENOM" id="CLU_050006_1_1_5"/>
<feature type="domain" description="Xylose isomerase-like TIM barrel" evidence="4">
    <location>
        <begin position="21"/>
        <end position="249"/>
    </location>
</feature>
<evidence type="ECO:0000256" key="2">
    <source>
        <dbReference type="PIRNR" id="PIRNR006241"/>
    </source>
</evidence>
<dbReference type="GO" id="GO:0046487">
    <property type="term" value="P:glyoxylate metabolic process"/>
    <property type="evidence" value="ECO:0007669"/>
    <property type="project" value="TreeGrafter"/>
</dbReference>
<evidence type="ECO:0000313" key="6">
    <source>
        <dbReference type="Proteomes" id="UP000019666"/>
    </source>
</evidence>
<accession>A0A017HT31</accession>
<evidence type="ECO:0000256" key="3">
    <source>
        <dbReference type="PIRSR" id="PIRSR006241-50"/>
    </source>
</evidence>
<comment type="similarity">
    <text evidence="2">Belongs to the hyi family.</text>
</comment>
<comment type="caution">
    <text evidence="5">The sequence shown here is derived from an EMBL/GenBank/DDBJ whole genome shotgun (WGS) entry which is preliminary data.</text>
</comment>
<feature type="active site" description="Proton donor/acceptor" evidence="3">
    <location>
        <position position="234"/>
    </location>
</feature>
<dbReference type="FunFam" id="3.20.20.150:FF:000007">
    <property type="entry name" value="Hydroxypyruvate isomerase"/>
    <property type="match status" value="1"/>
</dbReference>
<dbReference type="InterPro" id="IPR013022">
    <property type="entry name" value="Xyl_isomerase-like_TIM-brl"/>
</dbReference>
<dbReference type="PANTHER" id="PTHR43489">
    <property type="entry name" value="ISOMERASE"/>
    <property type="match status" value="1"/>
</dbReference>
<feature type="active site" description="Proton donor/acceptor" evidence="3">
    <location>
        <position position="137"/>
    </location>
</feature>
<dbReference type="InterPro" id="IPR026040">
    <property type="entry name" value="HyI-like"/>
</dbReference>
<dbReference type="InterPro" id="IPR036237">
    <property type="entry name" value="Xyl_isomerase-like_sf"/>
</dbReference>
<proteinExistence type="inferred from homology"/>
<sequence>MPRFCANLSMLFTELPLLERFAAARAAGFEGVEILFPYDDPVPLMQEQLDRTGLTLVLINCPPPNYAGGPRGFAAIPGLEERFRSDFRRAARYVAALGARHLHVMAGTTEGPEARATFVRNLAWAARAAPRLQLTIEPINQADMPGYFLSDFALAVDILQEVGAPNLRLQFDAYHAHRITGDVLATWEEVRPLVAHVQVAGHPGRHEPEGGEIDYPAFFACLDADGYGGWVSGEYRPRADTEAGLAWLRGPSGPGSPTAA</sequence>
<dbReference type="InterPro" id="IPR050417">
    <property type="entry name" value="Sugar_Epim/Isomerase"/>
</dbReference>
<dbReference type="Proteomes" id="UP000019666">
    <property type="component" value="Unassembled WGS sequence"/>
</dbReference>
<dbReference type="RefSeq" id="WP_051520941.1">
    <property type="nucleotide sequence ID" value="NZ_KK088543.1"/>
</dbReference>